<reference evidence="1 2" key="1">
    <citation type="submission" date="2019-07" db="EMBL/GenBank/DDBJ databases">
        <title>Whole genome shotgun sequence of Aneurinibacillus danicus NBRC 102444.</title>
        <authorList>
            <person name="Hosoyama A."/>
            <person name="Uohara A."/>
            <person name="Ohji S."/>
            <person name="Ichikawa N."/>
        </authorList>
    </citation>
    <scope>NUCLEOTIDE SEQUENCE [LARGE SCALE GENOMIC DNA]</scope>
    <source>
        <strain evidence="1 2">NBRC 102444</strain>
    </source>
</reference>
<dbReference type="InterPro" id="IPR025942">
    <property type="entry name" value="SpoVIF"/>
</dbReference>
<dbReference type="EMBL" id="BJXX01000052">
    <property type="protein sequence ID" value="GEN33711.1"/>
    <property type="molecule type" value="Genomic_DNA"/>
</dbReference>
<evidence type="ECO:0000313" key="1">
    <source>
        <dbReference type="EMBL" id="GEN33711.1"/>
    </source>
</evidence>
<dbReference type="OrthoDB" id="2474248at2"/>
<comment type="caution">
    <text evidence="1">The sequence shown here is derived from an EMBL/GenBank/DDBJ whole genome shotgun (WGS) entry which is preliminary data.</text>
</comment>
<dbReference type="Pfam" id="PF14069">
    <property type="entry name" value="SpoVIF"/>
    <property type="match status" value="1"/>
</dbReference>
<evidence type="ECO:0008006" key="3">
    <source>
        <dbReference type="Google" id="ProtNLM"/>
    </source>
</evidence>
<proteinExistence type="predicted"/>
<organism evidence="1 2">
    <name type="scientific">Aneurinibacillus danicus</name>
    <dbReference type="NCBI Taxonomy" id="267746"/>
    <lineage>
        <taxon>Bacteria</taxon>
        <taxon>Bacillati</taxon>
        <taxon>Bacillota</taxon>
        <taxon>Bacilli</taxon>
        <taxon>Bacillales</taxon>
        <taxon>Paenibacillaceae</taxon>
        <taxon>Aneurinibacillus group</taxon>
        <taxon>Aneurinibacillus</taxon>
    </lineage>
</organism>
<evidence type="ECO:0000313" key="2">
    <source>
        <dbReference type="Proteomes" id="UP000321157"/>
    </source>
</evidence>
<protein>
    <recommendedName>
        <fullName evidence="3">Stage VI sporulation protein F</fullName>
    </recommendedName>
</protein>
<accession>A0A511V6B5</accession>
<gene>
    <name evidence="1" type="ORF">ADA01nite_11710</name>
</gene>
<keyword evidence="2" id="KW-1185">Reference proteome</keyword>
<name>A0A511V6B5_9BACL</name>
<dbReference type="AlphaFoldDB" id="A0A511V6B5"/>
<dbReference type="Proteomes" id="UP000321157">
    <property type="component" value="Unassembled WGS sequence"/>
</dbReference>
<sequence length="91" mass="10304">MEGMVNIPKKFLDKLQGRNVDTSKLEKLAGGVKKSDLDDDQKLLQLIRQLAVIANVSLTKEKEEKIIKYIRTHNVQGGDMKTLTNLLKNKL</sequence>